<feature type="domain" description="Dynein heavy chain linker" evidence="14">
    <location>
        <begin position="376"/>
        <end position="668"/>
    </location>
</feature>
<keyword evidence="11" id="KW-0206">Cytoskeleton</keyword>
<dbReference type="GO" id="GO:0030286">
    <property type="term" value="C:dynein complex"/>
    <property type="evidence" value="ECO:0007669"/>
    <property type="project" value="UniProtKB-KW"/>
</dbReference>
<dbReference type="FunFam" id="1.10.287.2620:FF:000002">
    <property type="entry name" value="Dynein heavy chain 2, axonemal"/>
    <property type="match status" value="1"/>
</dbReference>
<evidence type="ECO:0000256" key="2">
    <source>
        <dbReference type="ARBA" id="ARBA00008887"/>
    </source>
</evidence>
<proteinExistence type="inferred from homology"/>
<evidence type="ECO:0000256" key="7">
    <source>
        <dbReference type="ARBA" id="ARBA00023017"/>
    </source>
</evidence>
<dbReference type="GO" id="GO:0045505">
    <property type="term" value="F:dynein intermediate chain binding"/>
    <property type="evidence" value="ECO:0007669"/>
    <property type="project" value="InterPro"/>
</dbReference>
<dbReference type="Pfam" id="PF08393">
    <property type="entry name" value="DHC_N2"/>
    <property type="match status" value="1"/>
</dbReference>
<evidence type="ECO:0000256" key="6">
    <source>
        <dbReference type="ARBA" id="ARBA00022840"/>
    </source>
</evidence>
<keyword evidence="8" id="KW-0175">Coiled coil</keyword>
<evidence type="ECO:0000256" key="10">
    <source>
        <dbReference type="ARBA" id="ARBA00023175"/>
    </source>
</evidence>
<protein>
    <submittedName>
        <fullName evidence="15">Flagellar outer dynein arm heavy chain beta, related</fullName>
    </submittedName>
</protein>
<evidence type="ECO:0000313" key="15">
    <source>
        <dbReference type="EMBL" id="CDI84781.1"/>
    </source>
</evidence>
<keyword evidence="3" id="KW-0963">Cytoplasm</keyword>
<feature type="region of interest" description="Disordered" evidence="13">
    <location>
        <begin position="260"/>
        <end position="297"/>
    </location>
</feature>
<comment type="similarity">
    <text evidence="2">Belongs to the dynein heavy chain family.</text>
</comment>
<keyword evidence="6" id="KW-0067">ATP-binding</keyword>
<sequence length="672" mass="76253">MSPRPEAPPLFEVKLELLDNSIDLVPPFRDERGGICKVVEGWVGDILQGICKVVEGWVGDILKSAATTTRLDSGKGDYVGDVKESYSFMTEAEMYGFHLRAGRARLTELLEMTEDRVNSYLAETRRYEFLWKRDPAKDLESFIAESPPEVFPSTEDEGDTLENVLELVGVDLGRRVPELSCFDEKICFFESLRSEIAELKTPVDVCWLRINAQPAKVQLSQLAASWAAHYTDFLLNCCLARADALTQFVNRMDTCLSVKPPTAETEEEEAGEAQAAASSDSATHSQPAQQTDTEPEAKDAIDKDTLYKFMTYIRDVKIANDPIKRLLGPVHEQVALLKKHGCLVPEARLQALDAAPSKWEEVMRKAFEAKEAILPLQNAEEAWDVSVYVSSWFEAWKATLWETIDTELLLQHVKAMQQHIRGLSKEIKSTKVYAAVLERVNNMQVVLPLVSELHSEFMRDRHWKQLMNIAGQTFTIGPGFCLEDLLRLNLHERAADVSEIVVCAQKEARIDKKLREITKTWATKTVEFSLERDDTPLLQPLDEIVEVLEQHSVDLMTMTSQGAVIDFCRPAVEEWQAKLRTVDTVLTVWMEVQRKWERLQPIFMHSEDIRSQLPQESKRFECADGEWRDMMYAAQAHPNVVEACQAEGREDLLNKLRDSIESCEKALGGKQS</sequence>
<dbReference type="FunFam" id="1.20.140.100:FF:000001">
    <property type="entry name" value="dynein heavy chain 17, axonemal"/>
    <property type="match status" value="1"/>
</dbReference>
<dbReference type="InterPro" id="IPR026983">
    <property type="entry name" value="DHC"/>
</dbReference>
<evidence type="ECO:0000259" key="14">
    <source>
        <dbReference type="Pfam" id="PF08393"/>
    </source>
</evidence>
<dbReference type="InterPro" id="IPR013602">
    <property type="entry name" value="Dynein_heavy_linker"/>
</dbReference>
<dbReference type="VEuPathDB" id="ToxoDB:EPH_0013210"/>
<dbReference type="AlphaFoldDB" id="U6GWX7"/>
<keyword evidence="15" id="KW-0282">Flagellum</keyword>
<comment type="subcellular location">
    <subcellularLocation>
        <location evidence="1">Cytoplasm</location>
        <location evidence="1">Cytoskeleton</location>
        <location evidence="1">Cilium axoneme</location>
    </subcellularLocation>
</comment>
<dbReference type="OrthoDB" id="429180at2759"/>
<evidence type="ECO:0000256" key="13">
    <source>
        <dbReference type="SAM" id="MobiDB-lite"/>
    </source>
</evidence>
<reference evidence="15" key="2">
    <citation type="submission" date="2013-10" db="EMBL/GenBank/DDBJ databases">
        <authorList>
            <person name="Aslett M."/>
        </authorList>
    </citation>
    <scope>NUCLEOTIDE SEQUENCE [LARGE SCALE GENOMIC DNA]</scope>
    <source>
        <strain evidence="15">Houghton</strain>
    </source>
</reference>
<dbReference type="PANTHER" id="PTHR45703">
    <property type="entry name" value="DYNEIN HEAVY CHAIN"/>
    <property type="match status" value="1"/>
</dbReference>
<organism evidence="15 16">
    <name type="scientific">Eimeria praecox</name>
    <dbReference type="NCBI Taxonomy" id="51316"/>
    <lineage>
        <taxon>Eukaryota</taxon>
        <taxon>Sar</taxon>
        <taxon>Alveolata</taxon>
        <taxon>Apicomplexa</taxon>
        <taxon>Conoidasida</taxon>
        <taxon>Coccidia</taxon>
        <taxon>Eucoccidiorida</taxon>
        <taxon>Eimeriorina</taxon>
        <taxon>Eimeriidae</taxon>
        <taxon>Eimeria</taxon>
    </lineage>
</organism>
<evidence type="ECO:0000256" key="11">
    <source>
        <dbReference type="ARBA" id="ARBA00023212"/>
    </source>
</evidence>
<evidence type="ECO:0000256" key="3">
    <source>
        <dbReference type="ARBA" id="ARBA00022490"/>
    </source>
</evidence>
<dbReference type="GO" id="GO:0051959">
    <property type="term" value="F:dynein light intermediate chain binding"/>
    <property type="evidence" value="ECO:0007669"/>
    <property type="project" value="InterPro"/>
</dbReference>
<evidence type="ECO:0000256" key="4">
    <source>
        <dbReference type="ARBA" id="ARBA00022701"/>
    </source>
</evidence>
<evidence type="ECO:0000256" key="8">
    <source>
        <dbReference type="ARBA" id="ARBA00023054"/>
    </source>
</evidence>
<evidence type="ECO:0000256" key="9">
    <source>
        <dbReference type="ARBA" id="ARBA00023069"/>
    </source>
</evidence>
<dbReference type="GO" id="GO:0005930">
    <property type="term" value="C:axoneme"/>
    <property type="evidence" value="ECO:0007669"/>
    <property type="project" value="UniProtKB-SubCell"/>
</dbReference>
<gene>
    <name evidence="15" type="ORF">EPH_0013210</name>
</gene>
<evidence type="ECO:0000256" key="5">
    <source>
        <dbReference type="ARBA" id="ARBA00022741"/>
    </source>
</evidence>
<dbReference type="Gene3D" id="1.10.287.2620">
    <property type="match status" value="1"/>
</dbReference>
<reference evidence="15" key="1">
    <citation type="submission" date="2013-10" db="EMBL/GenBank/DDBJ databases">
        <title>Genomic analysis of the causative agents of coccidiosis in chickens.</title>
        <authorList>
            <person name="Reid A.J."/>
            <person name="Blake D."/>
            <person name="Billington K."/>
            <person name="Browne H."/>
            <person name="Dunn M."/>
            <person name="Hung S."/>
            <person name="Kawahara F."/>
            <person name="Miranda-Saavedra D."/>
            <person name="Mourier T."/>
            <person name="Nagra H."/>
            <person name="Otto T.D."/>
            <person name="Rawlings N."/>
            <person name="Sanchez A."/>
            <person name="Sanders M."/>
            <person name="Subramaniam C."/>
            <person name="Tay Y."/>
            <person name="Dear P."/>
            <person name="Doerig C."/>
            <person name="Gruber A."/>
            <person name="Parkinson J."/>
            <person name="Shirley M."/>
            <person name="Wan K.L."/>
            <person name="Berriman M."/>
            <person name="Tomley F."/>
            <person name="Pain A."/>
        </authorList>
    </citation>
    <scope>NUCLEOTIDE SEQUENCE [LARGE SCALE GENOMIC DNA]</scope>
    <source>
        <strain evidence="15">Houghton</strain>
    </source>
</reference>
<dbReference type="Proteomes" id="UP000018201">
    <property type="component" value="Unassembled WGS sequence"/>
</dbReference>
<dbReference type="PANTHER" id="PTHR45703:SF8">
    <property type="entry name" value="DYNEINS HEAVY CHAIN"/>
    <property type="match status" value="1"/>
</dbReference>
<keyword evidence="9" id="KW-0969">Cilium</keyword>
<dbReference type="Gene3D" id="1.20.140.100">
    <property type="entry name" value="Dynein heavy chain, N-terminal domain 2"/>
    <property type="match status" value="1"/>
</dbReference>
<keyword evidence="7" id="KW-0243">Dynein</keyword>
<dbReference type="GO" id="GO:0007018">
    <property type="term" value="P:microtubule-based movement"/>
    <property type="evidence" value="ECO:0007669"/>
    <property type="project" value="InterPro"/>
</dbReference>
<keyword evidence="4" id="KW-0493">Microtubule</keyword>
<evidence type="ECO:0000256" key="1">
    <source>
        <dbReference type="ARBA" id="ARBA00004430"/>
    </source>
</evidence>
<evidence type="ECO:0000256" key="12">
    <source>
        <dbReference type="ARBA" id="ARBA00023273"/>
    </source>
</evidence>
<dbReference type="EMBL" id="HG693021">
    <property type="protein sequence ID" value="CDI84781.1"/>
    <property type="molecule type" value="Genomic_DNA"/>
</dbReference>
<dbReference type="GO" id="GO:0005524">
    <property type="term" value="F:ATP binding"/>
    <property type="evidence" value="ECO:0007669"/>
    <property type="project" value="UniProtKB-KW"/>
</dbReference>
<name>U6GWX7_9EIME</name>
<dbReference type="InterPro" id="IPR042222">
    <property type="entry name" value="Dynein_2_N"/>
</dbReference>
<evidence type="ECO:0000313" key="16">
    <source>
        <dbReference type="Proteomes" id="UP000018201"/>
    </source>
</evidence>
<accession>U6GWX7</accession>
<keyword evidence="16" id="KW-1185">Reference proteome</keyword>
<feature type="compositionally biased region" description="Low complexity" evidence="13">
    <location>
        <begin position="272"/>
        <end position="283"/>
    </location>
</feature>
<dbReference type="GO" id="GO:0005874">
    <property type="term" value="C:microtubule"/>
    <property type="evidence" value="ECO:0007669"/>
    <property type="project" value="UniProtKB-KW"/>
</dbReference>
<keyword evidence="12" id="KW-0966">Cell projection</keyword>
<keyword evidence="10" id="KW-0505">Motor protein</keyword>
<keyword evidence="5" id="KW-0547">Nucleotide-binding</keyword>